<gene>
    <name evidence="1" type="ORF">LCGC14_0356380</name>
</gene>
<sequence>MKIDTTKSLVDMDGNVLIQPKQGPKDADGHAEVIQEELKVREILVNALLAEDPKNPTPGTEKLKLFKLAQRINDNDEVTLESEEVTLIKNRVLTGFTVLIAGQVVILLEGDLG</sequence>
<comment type="caution">
    <text evidence="1">The sequence shown here is derived from an EMBL/GenBank/DDBJ whole genome shotgun (WGS) entry which is preliminary data.</text>
</comment>
<dbReference type="AlphaFoldDB" id="A0A0F9VWR8"/>
<reference evidence="1" key="1">
    <citation type="journal article" date="2015" name="Nature">
        <title>Complex archaea that bridge the gap between prokaryotes and eukaryotes.</title>
        <authorList>
            <person name="Spang A."/>
            <person name="Saw J.H."/>
            <person name="Jorgensen S.L."/>
            <person name="Zaremba-Niedzwiedzka K."/>
            <person name="Martijn J."/>
            <person name="Lind A.E."/>
            <person name="van Eijk R."/>
            <person name="Schleper C."/>
            <person name="Guy L."/>
            <person name="Ettema T.J."/>
        </authorList>
    </citation>
    <scope>NUCLEOTIDE SEQUENCE</scope>
</reference>
<accession>A0A0F9VWR8</accession>
<evidence type="ECO:0000313" key="1">
    <source>
        <dbReference type="EMBL" id="KKN77901.1"/>
    </source>
</evidence>
<name>A0A0F9VWR8_9ZZZZ</name>
<protein>
    <submittedName>
        <fullName evidence="1">Uncharacterized protein</fullName>
    </submittedName>
</protein>
<proteinExistence type="predicted"/>
<dbReference type="EMBL" id="LAZR01000272">
    <property type="protein sequence ID" value="KKN77901.1"/>
    <property type="molecule type" value="Genomic_DNA"/>
</dbReference>
<organism evidence="1">
    <name type="scientific">marine sediment metagenome</name>
    <dbReference type="NCBI Taxonomy" id="412755"/>
    <lineage>
        <taxon>unclassified sequences</taxon>
        <taxon>metagenomes</taxon>
        <taxon>ecological metagenomes</taxon>
    </lineage>
</organism>